<accession>A0A0L8H0Q2</accession>
<feature type="transmembrane region" description="Helical" evidence="1">
    <location>
        <begin position="12"/>
        <end position="34"/>
    </location>
</feature>
<keyword evidence="1" id="KW-1133">Transmembrane helix</keyword>
<reference evidence="2" key="1">
    <citation type="submission" date="2015-07" db="EMBL/GenBank/DDBJ databases">
        <title>MeaNS - Measles Nucleotide Surveillance Program.</title>
        <authorList>
            <person name="Tran T."/>
            <person name="Druce J."/>
        </authorList>
    </citation>
    <scope>NUCLEOTIDE SEQUENCE</scope>
    <source>
        <strain evidence="2">UCB-OBI-ISO-001</strain>
        <tissue evidence="2">Gonad</tissue>
    </source>
</reference>
<evidence type="ECO:0000313" key="2">
    <source>
        <dbReference type="EMBL" id="KOF82788.1"/>
    </source>
</evidence>
<gene>
    <name evidence="2" type="ORF">OCBIM_22024811mg</name>
</gene>
<name>A0A0L8H0Q2_OCTBM</name>
<keyword evidence="1" id="KW-0472">Membrane</keyword>
<keyword evidence="1" id="KW-0812">Transmembrane</keyword>
<proteinExistence type="predicted"/>
<sequence>MAFTDIDHCNTLSLLSLLLPLLNFLGSFTTLHLISVMNYEQFAIFFDKADGLTSLLSGHLIKKN</sequence>
<evidence type="ECO:0000256" key="1">
    <source>
        <dbReference type="SAM" id="Phobius"/>
    </source>
</evidence>
<protein>
    <submittedName>
        <fullName evidence="2">Uncharacterized protein</fullName>
    </submittedName>
</protein>
<organism evidence="2">
    <name type="scientific">Octopus bimaculoides</name>
    <name type="common">California two-spotted octopus</name>
    <dbReference type="NCBI Taxonomy" id="37653"/>
    <lineage>
        <taxon>Eukaryota</taxon>
        <taxon>Metazoa</taxon>
        <taxon>Spiralia</taxon>
        <taxon>Lophotrochozoa</taxon>
        <taxon>Mollusca</taxon>
        <taxon>Cephalopoda</taxon>
        <taxon>Coleoidea</taxon>
        <taxon>Octopodiformes</taxon>
        <taxon>Octopoda</taxon>
        <taxon>Incirrata</taxon>
        <taxon>Octopodidae</taxon>
        <taxon>Octopus</taxon>
    </lineage>
</organism>
<dbReference type="AlphaFoldDB" id="A0A0L8H0Q2"/>
<dbReference type="EMBL" id="KQ419631">
    <property type="protein sequence ID" value="KOF82788.1"/>
    <property type="molecule type" value="Genomic_DNA"/>
</dbReference>